<dbReference type="Proteomes" id="UP000294619">
    <property type="component" value="Unassembled WGS sequence"/>
</dbReference>
<protein>
    <submittedName>
        <fullName evidence="1">Uncharacterized protein</fullName>
    </submittedName>
</protein>
<reference evidence="1 3" key="1">
    <citation type="submission" date="2019-03" db="EMBL/GenBank/DDBJ databases">
        <title>Genomic Encyclopedia of Type Strains, Phase IV (KMG-IV): sequencing the most valuable type-strain genomes for metagenomic binning, comparative biology and taxonomic classification.</title>
        <authorList>
            <person name="Goeker M."/>
        </authorList>
    </citation>
    <scope>NUCLEOTIDE SEQUENCE [LARGE SCALE GENOMIC DNA]</scope>
    <source>
        <strain evidence="1 3">DSM 28140</strain>
    </source>
</reference>
<sequence>MEIKPVNIGDWGGLRATLQTSTIDNFRRRLKQITPSEVKWWCERAGLEWQDSRTGIRTAGSLSYSELDKLMRTQQQVERMSNRLKTGVVI</sequence>
<gene>
    <name evidence="1" type="ORF">EDC16_105152</name>
    <name evidence="2" type="ORF">FHQ21_08220</name>
</gene>
<reference evidence="2 4" key="2">
    <citation type="submission" date="2019-05" db="EMBL/GenBank/DDBJ databases">
        <title>Pasteurellaceae isolates from reptiles.</title>
        <authorList>
            <person name="Bojesen A.M."/>
            <person name="Lund E."/>
        </authorList>
    </citation>
    <scope>NUCLEOTIDE SEQUENCE [LARGE SCALE GENOMIC DNA]</scope>
    <source>
        <strain evidence="2 4">ELNT2x</strain>
    </source>
</reference>
<comment type="caution">
    <text evidence="1">The sequence shown here is derived from an EMBL/GenBank/DDBJ whole genome shotgun (WGS) entry which is preliminary data.</text>
</comment>
<evidence type="ECO:0000313" key="3">
    <source>
        <dbReference type="Proteomes" id="UP000294619"/>
    </source>
</evidence>
<proteinExistence type="predicted"/>
<dbReference type="RefSeq" id="WP_132966709.1">
    <property type="nucleotide sequence ID" value="NZ_LEKL01000064.1"/>
</dbReference>
<evidence type="ECO:0000313" key="2">
    <source>
        <dbReference type="EMBL" id="TNG91275.1"/>
    </source>
</evidence>
<accession>A0A4R3YA57</accession>
<dbReference type="AlphaFoldDB" id="A0A4R3YA57"/>
<organism evidence="1 3">
    <name type="scientific">Testudinibacter aquarius</name>
    <dbReference type="NCBI Taxonomy" id="1524974"/>
    <lineage>
        <taxon>Bacteria</taxon>
        <taxon>Pseudomonadati</taxon>
        <taxon>Pseudomonadota</taxon>
        <taxon>Gammaproteobacteria</taxon>
        <taxon>Pasteurellales</taxon>
        <taxon>Pasteurellaceae</taxon>
        <taxon>Testudinibacter</taxon>
    </lineage>
</organism>
<dbReference type="EMBL" id="SMCP01000005">
    <property type="protein sequence ID" value="TCV87233.1"/>
    <property type="molecule type" value="Genomic_DNA"/>
</dbReference>
<dbReference type="Proteomes" id="UP000305526">
    <property type="component" value="Unassembled WGS sequence"/>
</dbReference>
<name>A0A4R3YA57_9PAST</name>
<dbReference type="EMBL" id="VDGV01000070">
    <property type="protein sequence ID" value="TNG91275.1"/>
    <property type="molecule type" value="Genomic_DNA"/>
</dbReference>
<evidence type="ECO:0000313" key="1">
    <source>
        <dbReference type="EMBL" id="TCV87233.1"/>
    </source>
</evidence>
<evidence type="ECO:0000313" key="4">
    <source>
        <dbReference type="Proteomes" id="UP000305526"/>
    </source>
</evidence>
<keyword evidence="4" id="KW-1185">Reference proteome</keyword>